<evidence type="ECO:0000313" key="2">
    <source>
        <dbReference type="EMBL" id="ESZ92519.1"/>
    </source>
</evidence>
<name>W9CCG2_SCLBF</name>
<feature type="region of interest" description="Disordered" evidence="1">
    <location>
        <begin position="70"/>
        <end position="128"/>
    </location>
</feature>
<proteinExistence type="predicted"/>
<sequence length="128" mass="13757">MVLIISIEVGQRRQDLKNFQTAGSSSPQLFQQVTNTIGRTFISRTKEFRTFPSEKTERYQRIKMIMVPRTSAKQPAGMQMQGGVVPGAFGGTPGEIGGGDSSAHEPVTPGDGGKYGGMPRDITALLSP</sequence>
<comment type="caution">
    <text evidence="2">The sequence shown here is derived from an EMBL/GenBank/DDBJ whole genome shotgun (WGS) entry which is preliminary data.</text>
</comment>
<dbReference type="EMBL" id="AYSA01000380">
    <property type="protein sequence ID" value="ESZ92519.1"/>
    <property type="molecule type" value="Genomic_DNA"/>
</dbReference>
<gene>
    <name evidence="2" type="ORF">SBOR_7091</name>
</gene>
<accession>W9CCG2</accession>
<organism evidence="2 3">
    <name type="scientific">Sclerotinia borealis (strain F-4128)</name>
    <dbReference type="NCBI Taxonomy" id="1432307"/>
    <lineage>
        <taxon>Eukaryota</taxon>
        <taxon>Fungi</taxon>
        <taxon>Dikarya</taxon>
        <taxon>Ascomycota</taxon>
        <taxon>Pezizomycotina</taxon>
        <taxon>Leotiomycetes</taxon>
        <taxon>Helotiales</taxon>
        <taxon>Sclerotiniaceae</taxon>
        <taxon>Sclerotinia</taxon>
    </lineage>
</organism>
<evidence type="ECO:0000313" key="3">
    <source>
        <dbReference type="Proteomes" id="UP000019487"/>
    </source>
</evidence>
<evidence type="ECO:0000256" key="1">
    <source>
        <dbReference type="SAM" id="MobiDB-lite"/>
    </source>
</evidence>
<dbReference type="HOGENOM" id="CLU_1960863_0_0_1"/>
<feature type="compositionally biased region" description="Gly residues" evidence="1">
    <location>
        <begin position="84"/>
        <end position="100"/>
    </location>
</feature>
<dbReference type="AlphaFoldDB" id="W9CCG2"/>
<protein>
    <submittedName>
        <fullName evidence="2">Uncharacterized protein</fullName>
    </submittedName>
</protein>
<dbReference type="Proteomes" id="UP000019487">
    <property type="component" value="Unassembled WGS sequence"/>
</dbReference>
<keyword evidence="3" id="KW-1185">Reference proteome</keyword>
<reference evidence="2 3" key="1">
    <citation type="journal article" date="2014" name="Genome Announc.">
        <title>Draft genome sequence of Sclerotinia borealis, a psychrophilic plant pathogenic fungus.</title>
        <authorList>
            <person name="Mardanov A.V."/>
            <person name="Beletsky A.V."/>
            <person name="Kadnikov V.V."/>
            <person name="Ignatov A.N."/>
            <person name="Ravin N.V."/>
        </authorList>
    </citation>
    <scope>NUCLEOTIDE SEQUENCE [LARGE SCALE GENOMIC DNA]</scope>
    <source>
        <strain evidence="3">F-4157</strain>
    </source>
</reference>